<dbReference type="EMBL" id="FMPG01000002">
    <property type="protein sequence ID" value="SCS61778.1"/>
    <property type="molecule type" value="Genomic_DNA"/>
</dbReference>
<evidence type="ECO:0000256" key="2">
    <source>
        <dbReference type="ARBA" id="ARBA00022801"/>
    </source>
</evidence>
<feature type="domain" description="Glucosamine/galactosamine-6-phosphate isomerase" evidence="5">
    <location>
        <begin position="17"/>
        <end position="229"/>
    </location>
</feature>
<feature type="active site" description="Proton acceptor; for enolization step" evidence="4">
    <location>
        <position position="70"/>
    </location>
</feature>
<evidence type="ECO:0000256" key="3">
    <source>
        <dbReference type="ARBA" id="ARBA00023277"/>
    </source>
</evidence>
<dbReference type="AlphaFoldDB" id="A0A1D4I0W8"/>
<dbReference type="PANTHER" id="PTHR11280:SF5">
    <property type="entry name" value="GLUCOSAMINE-6-PHOSPHATE ISOMERASE"/>
    <property type="match status" value="1"/>
</dbReference>
<evidence type="ECO:0000256" key="4">
    <source>
        <dbReference type="HAMAP-Rule" id="MF_01241"/>
    </source>
</evidence>
<dbReference type="InterPro" id="IPR018321">
    <property type="entry name" value="Glucosamine6P_isomerase_CS"/>
</dbReference>
<evidence type="ECO:0000313" key="6">
    <source>
        <dbReference type="EMBL" id="SCS43140.1"/>
    </source>
</evidence>
<name>A0A1D4I0W8_9STAP</name>
<keyword evidence="3 4" id="KW-0119">Carbohydrate metabolism</keyword>
<feature type="active site" description="Proton acceptor; for ring-opening step" evidence="4">
    <location>
        <position position="142"/>
    </location>
</feature>
<dbReference type="PROSITE" id="PS01161">
    <property type="entry name" value="GLC_GALNAC_ISOMERASE"/>
    <property type="match status" value="1"/>
</dbReference>
<reference evidence="6 8" key="2">
    <citation type="submission" date="2016-09" db="EMBL/GenBank/DDBJ databases">
        <authorList>
            <consortium name="Pathogen Informatics"/>
            <person name="Sun Q."/>
            <person name="Inoue M."/>
        </authorList>
    </citation>
    <scope>NUCLEOTIDE SEQUENCE [LARGE SCALE GENOMIC DNA]</scope>
    <source>
        <strain evidence="6 8">82C</strain>
    </source>
</reference>
<dbReference type="UniPathway" id="UPA00629">
    <property type="reaction ID" value="UER00684"/>
</dbReference>
<protein>
    <recommendedName>
        <fullName evidence="4">Glucosamine-6-phosphate deaminase</fullName>
        <ecNumber evidence="4">3.5.99.6</ecNumber>
    </recommendedName>
    <alternativeName>
        <fullName evidence="4">GlcN6P deaminase</fullName>
        <shortName evidence="4">GNPDA</shortName>
    </alternativeName>
    <alternativeName>
        <fullName evidence="4">Glucosamine-6-phosphate isomerase</fullName>
    </alternativeName>
</protein>
<dbReference type="GO" id="GO:0004342">
    <property type="term" value="F:glucosamine-6-phosphate deaminase activity"/>
    <property type="evidence" value="ECO:0007669"/>
    <property type="project" value="UniProtKB-UniRule"/>
</dbReference>
<comment type="caution">
    <text evidence="4">Lacks conserved residue(s) required for the propagation of feature annotation.</text>
</comment>
<dbReference type="PANTHER" id="PTHR11280">
    <property type="entry name" value="GLUCOSAMINE-6-PHOSPHATE ISOMERASE"/>
    <property type="match status" value="1"/>
</dbReference>
<dbReference type="Proteomes" id="UP000095412">
    <property type="component" value="Unassembled WGS sequence"/>
</dbReference>
<dbReference type="GO" id="GO:0005975">
    <property type="term" value="P:carbohydrate metabolic process"/>
    <property type="evidence" value="ECO:0007669"/>
    <property type="project" value="InterPro"/>
</dbReference>
<comment type="pathway">
    <text evidence="4">Amino-sugar metabolism; N-acetylneuraminate degradation; D-fructose 6-phosphate from N-acetylneuraminate: step 5/5.</text>
</comment>
<keyword evidence="7" id="KW-0413">Isomerase</keyword>
<evidence type="ECO:0000313" key="9">
    <source>
        <dbReference type="Proteomes" id="UP000095768"/>
    </source>
</evidence>
<comment type="catalytic activity">
    <reaction evidence="1 4">
        <text>alpha-D-glucosamine 6-phosphate + H2O = beta-D-fructose 6-phosphate + NH4(+)</text>
        <dbReference type="Rhea" id="RHEA:12172"/>
        <dbReference type="ChEBI" id="CHEBI:15377"/>
        <dbReference type="ChEBI" id="CHEBI:28938"/>
        <dbReference type="ChEBI" id="CHEBI:57634"/>
        <dbReference type="ChEBI" id="CHEBI:75989"/>
        <dbReference type="EC" id="3.5.99.6"/>
    </reaction>
</comment>
<keyword evidence="2 4" id="KW-0378">Hydrolase</keyword>
<accession>A0A1D4I0W8</accession>
<evidence type="ECO:0000313" key="8">
    <source>
        <dbReference type="Proteomes" id="UP000095412"/>
    </source>
</evidence>
<proteinExistence type="inferred from homology"/>
<dbReference type="EC" id="3.5.99.6" evidence="4"/>
<dbReference type="NCBIfam" id="TIGR00502">
    <property type="entry name" value="nagB"/>
    <property type="match status" value="1"/>
</dbReference>
<organism evidence="7 9">
    <name type="scientific">Staphylococcus caeli</name>
    <dbReference type="NCBI Taxonomy" id="2201815"/>
    <lineage>
        <taxon>Bacteria</taxon>
        <taxon>Bacillati</taxon>
        <taxon>Bacillota</taxon>
        <taxon>Bacilli</taxon>
        <taxon>Bacillales</taxon>
        <taxon>Staphylococcaceae</taxon>
        <taxon>Staphylococcus</taxon>
    </lineage>
</organism>
<evidence type="ECO:0000259" key="5">
    <source>
        <dbReference type="Pfam" id="PF01182"/>
    </source>
</evidence>
<dbReference type="EMBL" id="FMPI01000002">
    <property type="protein sequence ID" value="SCS43140.1"/>
    <property type="molecule type" value="Genomic_DNA"/>
</dbReference>
<dbReference type="Proteomes" id="UP000095768">
    <property type="component" value="Unassembled WGS sequence"/>
</dbReference>
<sequence length="246" mass="27729">MIKMDVINLKNRTVGSQYVATELLKQMKRKPDTVLGLATGNTMIEVYEHLSELININQVDVAQIRTFNLDEYIGLSADHHQSYHVYMNERLFDHNKGWNKDQIHLPAGDASDVEQECLNYEQLLNEVGPVDIQILGIGENGHIGFNEPDSSFESVTRVVDLTPSTINANSHYFDNVEDVPKQAISMGLASIMRAKKIILFAFGSNKKEAVQQMLNGDITESLPASILQRHPNVEVVLDDEIYRFSN</sequence>
<dbReference type="GO" id="GO:0005737">
    <property type="term" value="C:cytoplasm"/>
    <property type="evidence" value="ECO:0007669"/>
    <property type="project" value="TreeGrafter"/>
</dbReference>
<dbReference type="InterPro" id="IPR004547">
    <property type="entry name" value="Glucosamine6P_isomerase"/>
</dbReference>
<dbReference type="Pfam" id="PF01182">
    <property type="entry name" value="Glucosamine_iso"/>
    <property type="match status" value="1"/>
</dbReference>
<dbReference type="InterPro" id="IPR006148">
    <property type="entry name" value="Glc/Gal-6P_isomerase"/>
</dbReference>
<dbReference type="Gene3D" id="3.40.50.1360">
    <property type="match status" value="1"/>
</dbReference>
<dbReference type="InterPro" id="IPR037171">
    <property type="entry name" value="NagB/RpiA_transferase-like"/>
</dbReference>
<evidence type="ECO:0000256" key="1">
    <source>
        <dbReference type="ARBA" id="ARBA00000644"/>
    </source>
</evidence>
<feature type="active site" description="For ring-opening step" evidence="4">
    <location>
        <position position="147"/>
    </location>
</feature>
<keyword evidence="8" id="KW-1185">Reference proteome</keyword>
<reference evidence="7 9" key="1">
    <citation type="submission" date="2016-09" db="EMBL/GenBank/DDBJ databases">
        <authorList>
            <consortium name="Pathogen Informatics"/>
        </authorList>
    </citation>
    <scope>NUCLEOTIDE SEQUENCE [LARGE SCALE GENOMIC DNA]</scope>
    <source>
        <strain evidence="7 9">82B</strain>
    </source>
</reference>
<dbReference type="GO" id="GO:0042802">
    <property type="term" value="F:identical protein binding"/>
    <property type="evidence" value="ECO:0007669"/>
    <property type="project" value="TreeGrafter"/>
</dbReference>
<dbReference type="FunFam" id="3.40.50.1360:FF:000003">
    <property type="entry name" value="Glucosamine-6-phosphate deaminase"/>
    <property type="match status" value="1"/>
</dbReference>
<dbReference type="GO" id="GO:0019262">
    <property type="term" value="P:N-acetylneuraminate catabolic process"/>
    <property type="evidence" value="ECO:0007669"/>
    <property type="project" value="UniProtKB-UniRule"/>
</dbReference>
<dbReference type="GO" id="GO:0016853">
    <property type="term" value="F:isomerase activity"/>
    <property type="evidence" value="ECO:0007669"/>
    <property type="project" value="UniProtKB-KW"/>
</dbReference>
<evidence type="ECO:0000313" key="7">
    <source>
        <dbReference type="EMBL" id="SCS61778.1"/>
    </source>
</evidence>
<dbReference type="CDD" id="cd01399">
    <property type="entry name" value="GlcN6P_deaminase"/>
    <property type="match status" value="1"/>
</dbReference>
<gene>
    <name evidence="7" type="primary">nagB_2</name>
    <name evidence="4" type="synonym">nagB</name>
    <name evidence="7" type="ORF">SAMEA2297795_00822</name>
    <name evidence="6" type="ORF">SAMEA2297796_00500</name>
</gene>
<dbReference type="SUPFAM" id="SSF100950">
    <property type="entry name" value="NagB/RpiA/CoA transferase-like"/>
    <property type="match status" value="1"/>
</dbReference>
<comment type="function">
    <text evidence="4">Catalyzes the reversible isomerization-deamination of glucosamine 6-phosphate (GlcN6P) to form fructose 6-phosphate (Fru6P) and ammonium ion.</text>
</comment>
<dbReference type="GO" id="GO:0006046">
    <property type="term" value="P:N-acetylglucosamine catabolic process"/>
    <property type="evidence" value="ECO:0007669"/>
    <property type="project" value="UniProtKB-UniRule"/>
</dbReference>
<comment type="similarity">
    <text evidence="4">Belongs to the glucosamine/galactosamine-6-phosphate isomerase family. NagB subfamily.</text>
</comment>
<dbReference type="GO" id="GO:0006043">
    <property type="term" value="P:glucosamine catabolic process"/>
    <property type="evidence" value="ECO:0007669"/>
    <property type="project" value="TreeGrafter"/>
</dbReference>
<feature type="active site" description="For ring-opening step" evidence="4">
    <location>
        <position position="140"/>
    </location>
</feature>
<dbReference type="HAMAP" id="MF_01241">
    <property type="entry name" value="GlcN6P_deamin"/>
    <property type="match status" value="1"/>
</dbReference>